<organism evidence="1">
    <name type="scientific">Siphoviridae sp. ctt5z12</name>
    <dbReference type="NCBI Taxonomy" id="2823604"/>
    <lineage>
        <taxon>Viruses</taxon>
        <taxon>Duplodnaviria</taxon>
        <taxon>Heunggongvirae</taxon>
        <taxon>Uroviricota</taxon>
        <taxon>Caudoviricetes</taxon>
    </lineage>
</organism>
<dbReference type="EMBL" id="BK014676">
    <property type="protein sequence ID" value="DAD67392.1"/>
    <property type="molecule type" value="Genomic_DNA"/>
</dbReference>
<accession>A0A8S5LBT6</accession>
<proteinExistence type="predicted"/>
<name>A0A8S5LBT6_9CAUD</name>
<reference evidence="1" key="1">
    <citation type="journal article" date="2021" name="Proc. Natl. Acad. Sci. U.S.A.">
        <title>A Catalog of Tens of Thousands of Viruses from Human Metagenomes Reveals Hidden Associations with Chronic Diseases.</title>
        <authorList>
            <person name="Tisza M.J."/>
            <person name="Buck C.B."/>
        </authorList>
    </citation>
    <scope>NUCLEOTIDE SEQUENCE</scope>
    <source>
        <strain evidence="1">Ctt5z12</strain>
    </source>
</reference>
<sequence length="89" mass="10057">MIAETSLKAYRVIKPFLNGKRAQVYECFKLHPNGATRQEIARWYKFKECGVCGRANELIERGYLVVVGTKKDTVTGHSAEILKAVERVA</sequence>
<evidence type="ECO:0000313" key="1">
    <source>
        <dbReference type="EMBL" id="DAD67392.1"/>
    </source>
</evidence>
<protein>
    <submittedName>
        <fullName evidence="1">Uncharacterized protein</fullName>
    </submittedName>
</protein>